<sequence length="143" mass="15836">MDGGMDGWLAGWLVGWFPITVPAVVLRGIVYENNDCLLRPARASGNSHRADVLDCALRIIAQRIVFVLKLKPDVDHDEALGNLRRYDQRARKHDVLSALLVLRSCWLACPTEGLNQASCAILKQEGRGNDTFHGGLEYWPAGV</sequence>
<keyword evidence="1" id="KW-1133">Transmembrane helix</keyword>
<keyword evidence="1" id="KW-0472">Membrane</keyword>
<reference evidence="2" key="1">
    <citation type="submission" date="2016-03" db="EMBL/GenBank/DDBJ databases">
        <title>Mechanisms controlling the formation of the plant cell surface in tip-growing cells are functionally conserved among land plants.</title>
        <authorList>
            <person name="Honkanen S."/>
            <person name="Jones V.A."/>
            <person name="Morieri G."/>
            <person name="Champion C."/>
            <person name="Hetherington A.J."/>
            <person name="Kelly S."/>
            <person name="Saint-Marcoux D."/>
            <person name="Proust H."/>
            <person name="Prescott H."/>
            <person name="Dolan L."/>
        </authorList>
    </citation>
    <scope>NUCLEOTIDE SEQUENCE [LARGE SCALE GENOMIC DNA]</scope>
    <source>
        <tissue evidence="2">Whole gametophyte</tissue>
    </source>
</reference>
<gene>
    <name evidence="2" type="ORF">AXG93_4620s1910</name>
</gene>
<protein>
    <submittedName>
        <fullName evidence="2">Uncharacterized protein</fullName>
    </submittedName>
</protein>
<comment type="caution">
    <text evidence="2">The sequence shown here is derived from an EMBL/GenBank/DDBJ whole genome shotgun (WGS) entry which is preliminary data.</text>
</comment>
<feature type="transmembrane region" description="Helical" evidence="1">
    <location>
        <begin position="12"/>
        <end position="30"/>
    </location>
</feature>
<dbReference type="Proteomes" id="UP000077202">
    <property type="component" value="Unassembled WGS sequence"/>
</dbReference>
<organism evidence="2 3">
    <name type="scientific">Marchantia polymorpha subsp. ruderalis</name>
    <dbReference type="NCBI Taxonomy" id="1480154"/>
    <lineage>
        <taxon>Eukaryota</taxon>
        <taxon>Viridiplantae</taxon>
        <taxon>Streptophyta</taxon>
        <taxon>Embryophyta</taxon>
        <taxon>Marchantiophyta</taxon>
        <taxon>Marchantiopsida</taxon>
        <taxon>Marchantiidae</taxon>
        <taxon>Marchantiales</taxon>
        <taxon>Marchantiaceae</taxon>
        <taxon>Marchantia</taxon>
    </lineage>
</organism>
<keyword evidence="3" id="KW-1185">Reference proteome</keyword>
<keyword evidence="1" id="KW-0812">Transmembrane</keyword>
<dbReference type="AlphaFoldDB" id="A0A176VZM1"/>
<evidence type="ECO:0000256" key="1">
    <source>
        <dbReference type="SAM" id="Phobius"/>
    </source>
</evidence>
<name>A0A176VZM1_MARPO</name>
<evidence type="ECO:0000313" key="3">
    <source>
        <dbReference type="Proteomes" id="UP000077202"/>
    </source>
</evidence>
<evidence type="ECO:0000313" key="2">
    <source>
        <dbReference type="EMBL" id="OAE25376.1"/>
    </source>
</evidence>
<accession>A0A176VZM1</accession>
<proteinExistence type="predicted"/>
<dbReference type="EMBL" id="LVLJ01002341">
    <property type="protein sequence ID" value="OAE25376.1"/>
    <property type="molecule type" value="Genomic_DNA"/>
</dbReference>